<evidence type="ECO:0008006" key="3">
    <source>
        <dbReference type="Google" id="ProtNLM"/>
    </source>
</evidence>
<dbReference type="EMBL" id="KN726727">
    <property type="protein sequence ID" value="KIH67371.1"/>
    <property type="molecule type" value="Genomic_DNA"/>
</dbReference>
<protein>
    <recommendedName>
        <fullName evidence="3">Rho-GAP domain-containing protein</fullName>
    </recommendedName>
</protein>
<proteinExistence type="predicted"/>
<evidence type="ECO:0000313" key="1">
    <source>
        <dbReference type="EMBL" id="KIH67371.1"/>
    </source>
</evidence>
<dbReference type="AlphaFoldDB" id="A0A0C2HCV8"/>
<dbReference type="OrthoDB" id="543373at2759"/>
<dbReference type="Proteomes" id="UP000054047">
    <property type="component" value="Unassembled WGS sequence"/>
</dbReference>
<evidence type="ECO:0000313" key="2">
    <source>
        <dbReference type="Proteomes" id="UP000054047"/>
    </source>
</evidence>
<name>A0A0C2HCV8_9BILA</name>
<dbReference type="InterPro" id="IPR011989">
    <property type="entry name" value="ARM-like"/>
</dbReference>
<gene>
    <name evidence="1" type="ORF">ANCDUO_02300</name>
</gene>
<dbReference type="Gene3D" id="1.25.10.10">
    <property type="entry name" value="Leucine-rich Repeat Variant"/>
    <property type="match status" value="1"/>
</dbReference>
<sequence>MDELLAVVPAFLSWLPTHEDVTEAPHIYGYLADLIESNHPIVLGENNIVSAFLLEAFPQNDDGTAVAQRLQHILKVLHNNTEMFEAVVQASQLDEKRTETLRGLIS</sequence>
<organism evidence="1 2">
    <name type="scientific">Ancylostoma duodenale</name>
    <dbReference type="NCBI Taxonomy" id="51022"/>
    <lineage>
        <taxon>Eukaryota</taxon>
        <taxon>Metazoa</taxon>
        <taxon>Ecdysozoa</taxon>
        <taxon>Nematoda</taxon>
        <taxon>Chromadorea</taxon>
        <taxon>Rhabditida</taxon>
        <taxon>Rhabditina</taxon>
        <taxon>Rhabditomorpha</taxon>
        <taxon>Strongyloidea</taxon>
        <taxon>Ancylostomatidae</taxon>
        <taxon>Ancylostomatinae</taxon>
        <taxon>Ancylostoma</taxon>
    </lineage>
</organism>
<keyword evidence="2" id="KW-1185">Reference proteome</keyword>
<accession>A0A0C2HCV8</accession>
<reference evidence="1 2" key="1">
    <citation type="submission" date="2013-12" db="EMBL/GenBank/DDBJ databases">
        <title>Draft genome of the parsitic nematode Ancylostoma duodenale.</title>
        <authorList>
            <person name="Mitreva M."/>
        </authorList>
    </citation>
    <scope>NUCLEOTIDE SEQUENCE [LARGE SCALE GENOMIC DNA]</scope>
    <source>
        <strain evidence="1 2">Zhejiang</strain>
    </source>
</reference>